<dbReference type="VEuPathDB" id="FungiDB:Z519_05680"/>
<dbReference type="Proteomes" id="UP000053789">
    <property type="component" value="Unassembled WGS sequence"/>
</dbReference>
<sequence>MESPPYIFFHNRNGGYWWDEKTDPILQNCRTINEDAAQSLLSSLTVNVSQPCSLLRWLNKNNPAYITDLVVFVDACCDSPPATHWSQLFEKLGREATNLQHLTVYWDSENIVHRGLGKDLCFVRALTQLKVKKTITIEGFYALRWPEYLEREMGIKPQEDNHSPTRTRLRRQYQRGTENIIP</sequence>
<dbReference type="OrthoDB" id="3517343at2759"/>
<reference evidence="2" key="1">
    <citation type="submission" date="2015-01" db="EMBL/GenBank/DDBJ databases">
        <title>The Genome Sequence of Cladophialophora bantiana CBS 173.52.</title>
        <authorList>
            <consortium name="The Broad Institute Genomics Platform"/>
            <person name="Cuomo C."/>
            <person name="de Hoog S."/>
            <person name="Gorbushina A."/>
            <person name="Stielow B."/>
            <person name="Teixiera M."/>
            <person name="Abouelleil A."/>
            <person name="Chapman S.B."/>
            <person name="Priest M."/>
            <person name="Young S.K."/>
            <person name="Wortman J."/>
            <person name="Nusbaum C."/>
            <person name="Birren B."/>
        </authorList>
    </citation>
    <scope>NUCLEOTIDE SEQUENCE [LARGE SCALE GENOMIC DNA]</scope>
    <source>
        <strain evidence="2">CBS 173.52</strain>
    </source>
</reference>
<proteinExistence type="predicted"/>
<feature type="region of interest" description="Disordered" evidence="1">
    <location>
        <begin position="155"/>
        <end position="182"/>
    </location>
</feature>
<dbReference type="GeneID" id="27698608"/>
<dbReference type="RefSeq" id="XP_016619744.1">
    <property type="nucleotide sequence ID" value="XM_016763420.1"/>
</dbReference>
<dbReference type="EMBL" id="KN846987">
    <property type="protein sequence ID" value="KIW93075.1"/>
    <property type="molecule type" value="Genomic_DNA"/>
</dbReference>
<evidence type="ECO:0000313" key="2">
    <source>
        <dbReference type="EMBL" id="KIW93075.1"/>
    </source>
</evidence>
<name>A0A0D2HQI6_CLAB1</name>
<dbReference type="AlphaFoldDB" id="A0A0D2HQI6"/>
<gene>
    <name evidence="2" type="ORF">Z519_05680</name>
</gene>
<protein>
    <submittedName>
        <fullName evidence="2">Uncharacterized protein</fullName>
    </submittedName>
</protein>
<accession>A0A0D2HQI6</accession>
<dbReference type="HOGENOM" id="CLU_127198_0_0_1"/>
<evidence type="ECO:0000313" key="3">
    <source>
        <dbReference type="Proteomes" id="UP000053789"/>
    </source>
</evidence>
<keyword evidence="3" id="KW-1185">Reference proteome</keyword>
<evidence type="ECO:0000256" key="1">
    <source>
        <dbReference type="SAM" id="MobiDB-lite"/>
    </source>
</evidence>
<organism evidence="2 3">
    <name type="scientific">Cladophialophora bantiana (strain ATCC 10958 / CBS 173.52 / CDC B-1940 / NIH 8579)</name>
    <name type="common">Xylohypha bantiana</name>
    <dbReference type="NCBI Taxonomy" id="1442370"/>
    <lineage>
        <taxon>Eukaryota</taxon>
        <taxon>Fungi</taxon>
        <taxon>Dikarya</taxon>
        <taxon>Ascomycota</taxon>
        <taxon>Pezizomycotina</taxon>
        <taxon>Eurotiomycetes</taxon>
        <taxon>Chaetothyriomycetidae</taxon>
        <taxon>Chaetothyriales</taxon>
        <taxon>Herpotrichiellaceae</taxon>
        <taxon>Cladophialophora</taxon>
    </lineage>
</organism>